<dbReference type="Gene3D" id="3.40.50.300">
    <property type="entry name" value="P-loop containing nucleotide triphosphate hydrolases"/>
    <property type="match status" value="1"/>
</dbReference>
<dbReference type="SUPFAM" id="SSF52540">
    <property type="entry name" value="P-loop containing nucleoside triphosphate hydrolases"/>
    <property type="match status" value="1"/>
</dbReference>
<organism evidence="1">
    <name type="scientific">uncultured Thiotrichaceae bacterium</name>
    <dbReference type="NCBI Taxonomy" id="298394"/>
    <lineage>
        <taxon>Bacteria</taxon>
        <taxon>Pseudomonadati</taxon>
        <taxon>Pseudomonadota</taxon>
        <taxon>Gammaproteobacteria</taxon>
        <taxon>Thiotrichales</taxon>
        <taxon>Thiotrichaceae</taxon>
        <taxon>environmental samples</taxon>
    </lineage>
</organism>
<sequence>MLISVHIPKTGGVTFRSLLEHNFKSGLLYDYQDRPMSSPTFLRNMKACRQAITPNASLSDYECVHGHFMPFKYKFLKEKRFSIWFRHPVDRIISRYYYMQRHSNFSSNQFDLYIRDKNISLEDFCEIRHFHNLYNKYLWGVSLECFDFIGITEKYEQSLKRFCNAFEIDADFRNMPSENINTDVAKEDGRYTVNDKLFNSIYRNNRKDFLIYEKALSMY</sequence>
<gene>
    <name evidence="1" type="ORF">HELGO_WM7625</name>
</gene>
<dbReference type="GO" id="GO:0016740">
    <property type="term" value="F:transferase activity"/>
    <property type="evidence" value="ECO:0007669"/>
    <property type="project" value="UniProtKB-KW"/>
</dbReference>
<keyword evidence="1" id="KW-0808">Transferase</keyword>
<protein>
    <submittedName>
        <fullName evidence="1">Sulfotransferase family protein</fullName>
    </submittedName>
</protein>
<accession>A0A6S6U5T1</accession>
<evidence type="ECO:0000313" key="1">
    <source>
        <dbReference type="EMBL" id="CAA6829795.1"/>
    </source>
</evidence>
<reference evidence="1" key="1">
    <citation type="submission" date="2020-01" db="EMBL/GenBank/DDBJ databases">
        <authorList>
            <person name="Meier V. D."/>
            <person name="Meier V D."/>
        </authorList>
    </citation>
    <scope>NUCLEOTIDE SEQUENCE</scope>
    <source>
        <strain evidence="1">HLG_WM_MAG_09</strain>
    </source>
</reference>
<dbReference type="EMBL" id="CACVAT010000546">
    <property type="protein sequence ID" value="CAA6829795.1"/>
    <property type="molecule type" value="Genomic_DNA"/>
</dbReference>
<name>A0A6S6U5T1_9GAMM</name>
<proteinExistence type="predicted"/>
<dbReference type="InterPro" id="IPR027417">
    <property type="entry name" value="P-loop_NTPase"/>
</dbReference>
<dbReference type="AlphaFoldDB" id="A0A6S6U5T1"/>